<dbReference type="EMBL" id="OX596095">
    <property type="protein sequence ID" value="CAM9451330.1"/>
    <property type="molecule type" value="Genomic_DNA"/>
</dbReference>
<feature type="non-terminal residue" evidence="1">
    <location>
        <position position="1"/>
    </location>
</feature>
<evidence type="ECO:0000313" key="1">
    <source>
        <dbReference type="EMBL" id="CAM9451330.1"/>
    </source>
</evidence>
<gene>
    <name evidence="1" type="ORF">MRATA1EN22A_LOCUS2687</name>
</gene>
<accession>A0AC59Y7E2</accession>
<sequence length="122" mass="12263">APGLASALPGFRAAAGPALGRTPAPARGRRRPGEPVRKPSPRPAPPEPAPPEPAPPCRPPRPQPGPGPPRSAPAARGRARAPALLPSVAHARRIPPAHPSRRPHSPRAGPVSAGGAAVHTAL</sequence>
<protein>
    <submittedName>
        <fullName evidence="1">Uncharacterized protein</fullName>
    </submittedName>
</protein>
<organism evidence="1 2">
    <name type="scientific">Rangifer tarandus platyrhynchus</name>
    <name type="common">Svalbard reindeer</name>
    <dbReference type="NCBI Taxonomy" id="3082113"/>
    <lineage>
        <taxon>Eukaryota</taxon>
        <taxon>Metazoa</taxon>
        <taxon>Chordata</taxon>
        <taxon>Craniata</taxon>
        <taxon>Vertebrata</taxon>
        <taxon>Euteleostomi</taxon>
        <taxon>Mammalia</taxon>
        <taxon>Eutheria</taxon>
        <taxon>Laurasiatheria</taxon>
        <taxon>Artiodactyla</taxon>
        <taxon>Ruminantia</taxon>
        <taxon>Pecora</taxon>
        <taxon>Cervidae</taxon>
        <taxon>Odocoileinae</taxon>
        <taxon>Rangifer</taxon>
    </lineage>
</organism>
<reference evidence="1" key="1">
    <citation type="submission" date="2023-05" db="EMBL/GenBank/DDBJ databases">
        <authorList>
            <consortium name="ELIXIR-Norway"/>
        </authorList>
    </citation>
    <scope>NUCLEOTIDE SEQUENCE</scope>
</reference>
<proteinExistence type="predicted"/>
<dbReference type="Proteomes" id="UP001162501">
    <property type="component" value="Chromosome 11"/>
</dbReference>
<feature type="non-terminal residue" evidence="1">
    <location>
        <position position="122"/>
    </location>
</feature>
<evidence type="ECO:0000313" key="2">
    <source>
        <dbReference type="Proteomes" id="UP001162501"/>
    </source>
</evidence>
<reference evidence="1" key="2">
    <citation type="submission" date="2025-03" db="EMBL/GenBank/DDBJ databases">
        <authorList>
            <consortium name="ELIXIR-Norway"/>
            <consortium name="Elixir Norway"/>
        </authorList>
    </citation>
    <scope>NUCLEOTIDE SEQUENCE</scope>
</reference>
<name>A0AC59Y7E2_RANTA</name>